<dbReference type="AlphaFoldDB" id="B5RNE2"/>
<name>B5RNE2_BORDL</name>
<gene>
    <name evidence="1" type="ordered locus">BDU_1083</name>
</gene>
<evidence type="ECO:0000313" key="1">
    <source>
        <dbReference type="EMBL" id="ACH93878.1"/>
    </source>
</evidence>
<keyword evidence="1" id="KW-0614">Plasmid</keyword>
<reference evidence="1 2" key="1">
    <citation type="journal article" date="2008" name="PLoS Genet.">
        <title>The genome of Borrelia recurrentis, the agent of deadly louse-borne relapsing fever, is a degraded subset of tick-borne Borrelia duttonii.</title>
        <authorList>
            <person name="Lescot M."/>
            <person name="Audic S."/>
            <person name="Robert C."/>
            <person name="Nguyen T.T."/>
            <person name="Blanc G."/>
            <person name="Cutler S.J."/>
            <person name="Wincker P."/>
            <person name="Couloux A."/>
            <person name="Claverie J.-M."/>
            <person name="Raoult D."/>
            <person name="Drancourt M."/>
        </authorList>
    </citation>
    <scope>NUCLEOTIDE SEQUENCE [LARGE SCALE GENOMIC DNA]</scope>
    <source>
        <strain evidence="1 2">Ly</strain>
    </source>
</reference>
<dbReference type="Proteomes" id="UP000000611">
    <property type="component" value="Plasmid pl165"/>
</dbReference>
<geneLocation type="plasmid" evidence="1 2">
    <name>pl165</name>
</geneLocation>
<accession>B5RNE2</accession>
<sequence>MIILVAMIRNCMLLFQYDFKIEFYDDVAFRDQRPKLVVETKNGVPVVNIVISNEYSCVGSLQWKKAQIRLFNVPLNFSKSLGQGDIVRIYYKKFASDDDLGYKFIISGYLGAPVDFECQNGDFISQYEVYLLSQDTFFNKKLDIKDYTGKSLKDAINLACPGQAIIYMSEQDRESIIYQSFYASTLREFIERLIGKYVQLIFVDIGDLDYKVDTKFVFINFNGFSSNQNYNKLENFVPLSSPQREVRFVGKSTINFWDAILLFTDKIKVGDPFQFIDRYGNIVKTVVHRTSAELNNVGKCVLRLSLYDESNVL</sequence>
<proteinExistence type="predicted"/>
<organism evidence="1 2">
    <name type="scientific">Borrelia duttonii (strain Ly)</name>
    <dbReference type="NCBI Taxonomy" id="412419"/>
    <lineage>
        <taxon>Bacteria</taxon>
        <taxon>Pseudomonadati</taxon>
        <taxon>Spirochaetota</taxon>
        <taxon>Spirochaetia</taxon>
        <taxon>Spirochaetales</taxon>
        <taxon>Borreliaceae</taxon>
        <taxon>Borrelia</taxon>
    </lineage>
</organism>
<evidence type="ECO:0000313" key="2">
    <source>
        <dbReference type="Proteomes" id="UP000000611"/>
    </source>
</evidence>
<dbReference type="EMBL" id="CP000979">
    <property type="protein sequence ID" value="ACH93878.1"/>
    <property type="molecule type" value="Genomic_DNA"/>
</dbReference>
<dbReference type="Pfam" id="PF05113">
    <property type="entry name" value="DUF693"/>
    <property type="match status" value="1"/>
</dbReference>
<keyword evidence="2" id="KW-1185">Reference proteome</keyword>
<dbReference type="InterPro" id="IPR007800">
    <property type="entry name" value="DUF693"/>
</dbReference>
<dbReference type="HOGENOM" id="CLU_073262_0_0_12"/>
<dbReference type="KEGG" id="bdu:BDU_1083"/>
<protein>
    <submittedName>
        <fullName evidence="1">Uncharacterized conserved protein</fullName>
    </submittedName>
</protein>